<dbReference type="Proteomes" id="UP000094455">
    <property type="component" value="Unassembled WGS sequence"/>
</dbReference>
<evidence type="ECO:0000313" key="20">
    <source>
        <dbReference type="EMBL" id="ODQ47364.1"/>
    </source>
</evidence>
<dbReference type="SUPFAM" id="SSF51395">
    <property type="entry name" value="FMN-linked oxidoreductases"/>
    <property type="match status" value="1"/>
</dbReference>
<evidence type="ECO:0000256" key="1">
    <source>
        <dbReference type="ARBA" id="ARBA00001917"/>
    </source>
</evidence>
<dbReference type="GO" id="GO:0006089">
    <property type="term" value="P:lactate metabolic process"/>
    <property type="evidence" value="ECO:0007669"/>
    <property type="project" value="TreeGrafter"/>
</dbReference>
<dbReference type="PROSITE" id="PS50255">
    <property type="entry name" value="CYTOCHROME_B5_2"/>
    <property type="match status" value="1"/>
</dbReference>
<dbReference type="CDD" id="cd02922">
    <property type="entry name" value="FCB2_FMN"/>
    <property type="match status" value="1"/>
</dbReference>
<keyword evidence="21" id="KW-1185">Reference proteome</keyword>
<keyword evidence="5" id="KW-0349">Heme</keyword>
<evidence type="ECO:0000256" key="3">
    <source>
        <dbReference type="ARBA" id="ARBA00004569"/>
    </source>
</evidence>
<evidence type="ECO:0000256" key="5">
    <source>
        <dbReference type="ARBA" id="ARBA00022617"/>
    </source>
</evidence>
<comment type="similarity">
    <text evidence="14">In the N-terminal section; belongs to the cytochrome b5 family.</text>
</comment>
<evidence type="ECO:0000256" key="12">
    <source>
        <dbReference type="ARBA" id="ARBA00052399"/>
    </source>
</evidence>
<evidence type="ECO:0000256" key="2">
    <source>
        <dbReference type="ARBA" id="ARBA00001970"/>
    </source>
</evidence>
<evidence type="ECO:0000256" key="17">
    <source>
        <dbReference type="SAM" id="MobiDB-lite"/>
    </source>
</evidence>
<evidence type="ECO:0000256" key="14">
    <source>
        <dbReference type="ARBA" id="ARBA00061589"/>
    </source>
</evidence>
<keyword evidence="9" id="KW-0560">Oxidoreductase</keyword>
<dbReference type="Gene3D" id="3.10.120.10">
    <property type="entry name" value="Cytochrome b5-like heme/steroid binding domain"/>
    <property type="match status" value="1"/>
</dbReference>
<keyword evidence="8" id="KW-0479">Metal-binding</keyword>
<dbReference type="STRING" id="763406.A0A1E3NML2"/>
<reference evidence="20 21" key="1">
    <citation type="journal article" date="2016" name="Proc. Natl. Acad. Sci. U.S.A.">
        <title>Comparative genomics of biotechnologically important yeasts.</title>
        <authorList>
            <person name="Riley R."/>
            <person name="Haridas S."/>
            <person name="Wolfe K.H."/>
            <person name="Lopes M.R."/>
            <person name="Hittinger C.T."/>
            <person name="Goeker M."/>
            <person name="Salamov A.A."/>
            <person name="Wisecaver J.H."/>
            <person name="Long T.M."/>
            <person name="Calvey C.H."/>
            <person name="Aerts A.L."/>
            <person name="Barry K.W."/>
            <person name="Choi C."/>
            <person name="Clum A."/>
            <person name="Coughlan A.Y."/>
            <person name="Deshpande S."/>
            <person name="Douglass A.P."/>
            <person name="Hanson S.J."/>
            <person name="Klenk H.-P."/>
            <person name="LaButti K.M."/>
            <person name="Lapidus A."/>
            <person name="Lindquist E.A."/>
            <person name="Lipzen A.M."/>
            <person name="Meier-Kolthoff J.P."/>
            <person name="Ohm R.A."/>
            <person name="Otillar R.P."/>
            <person name="Pangilinan J.L."/>
            <person name="Peng Y."/>
            <person name="Rokas A."/>
            <person name="Rosa C.A."/>
            <person name="Scheuner C."/>
            <person name="Sibirny A.A."/>
            <person name="Slot J.C."/>
            <person name="Stielow J.B."/>
            <person name="Sun H."/>
            <person name="Kurtzman C.P."/>
            <person name="Blackwell M."/>
            <person name="Grigoriev I.V."/>
            <person name="Jeffries T.W."/>
        </authorList>
    </citation>
    <scope>NUCLEOTIDE SEQUENCE [LARGE SCALE GENOMIC DNA]</scope>
    <source>
        <strain evidence="20 21">NRRL Y-2026</strain>
    </source>
</reference>
<dbReference type="GO" id="GO:0004460">
    <property type="term" value="F:L-lactate dehydrogenase (cytochrome) activity"/>
    <property type="evidence" value="ECO:0007669"/>
    <property type="project" value="UniProtKB-EC"/>
</dbReference>
<evidence type="ECO:0000256" key="16">
    <source>
        <dbReference type="ARBA" id="ARBA00068515"/>
    </source>
</evidence>
<comment type="catalytic activity">
    <reaction evidence="12">
        <text>(S)-lactate + 2 Fe(III)-[cytochrome c] = 2 Fe(II)-[cytochrome c] + pyruvate + 2 H(+)</text>
        <dbReference type="Rhea" id="RHEA:19909"/>
        <dbReference type="Rhea" id="RHEA-COMP:10350"/>
        <dbReference type="Rhea" id="RHEA-COMP:14399"/>
        <dbReference type="ChEBI" id="CHEBI:15361"/>
        <dbReference type="ChEBI" id="CHEBI:15378"/>
        <dbReference type="ChEBI" id="CHEBI:16651"/>
        <dbReference type="ChEBI" id="CHEBI:29033"/>
        <dbReference type="ChEBI" id="CHEBI:29034"/>
        <dbReference type="EC" id="1.1.2.3"/>
    </reaction>
    <physiologicalReaction direction="left-to-right" evidence="12">
        <dbReference type="Rhea" id="RHEA:19910"/>
    </physiologicalReaction>
</comment>
<feature type="domain" description="Cytochrome b5 heme-binding" evidence="18">
    <location>
        <begin position="78"/>
        <end position="155"/>
    </location>
</feature>
<accession>A0A1E3NML2</accession>
<dbReference type="PROSITE" id="PS51349">
    <property type="entry name" value="FMN_HYDROXY_ACID_DH_2"/>
    <property type="match status" value="1"/>
</dbReference>
<dbReference type="PANTHER" id="PTHR10578:SF148">
    <property type="entry name" value="L-LACTATE DEHYDROGENASE (CYTOCHROME)"/>
    <property type="match status" value="1"/>
</dbReference>
<dbReference type="PANTHER" id="PTHR10578">
    <property type="entry name" value="S -2-HYDROXY-ACID OXIDASE-RELATED"/>
    <property type="match status" value="1"/>
</dbReference>
<evidence type="ECO:0000256" key="13">
    <source>
        <dbReference type="ARBA" id="ARBA00061137"/>
    </source>
</evidence>
<protein>
    <recommendedName>
        <fullName evidence="16">L-lactate dehydrogenase (cytochrome)</fullName>
        <ecNumber evidence="15">1.1.2.3</ecNumber>
    </recommendedName>
</protein>
<dbReference type="GO" id="GO:0046872">
    <property type="term" value="F:metal ion binding"/>
    <property type="evidence" value="ECO:0007669"/>
    <property type="project" value="UniProtKB-KW"/>
</dbReference>
<dbReference type="GO" id="GO:0020037">
    <property type="term" value="F:heme binding"/>
    <property type="evidence" value="ECO:0007669"/>
    <property type="project" value="InterPro"/>
</dbReference>
<keyword evidence="11" id="KW-0496">Mitochondrion</keyword>
<dbReference type="GeneID" id="30177456"/>
<dbReference type="OrthoDB" id="1925334at2759"/>
<evidence type="ECO:0000256" key="15">
    <source>
        <dbReference type="ARBA" id="ARBA00066458"/>
    </source>
</evidence>
<comment type="subcellular location">
    <subcellularLocation>
        <location evidence="3">Mitochondrion intermembrane space</location>
    </subcellularLocation>
</comment>
<comment type="cofactor">
    <cofactor evidence="1">
        <name>FMN</name>
        <dbReference type="ChEBI" id="CHEBI:58210"/>
    </cofactor>
</comment>
<gene>
    <name evidence="20" type="ORF">PICMEDRAFT_15323</name>
</gene>
<comment type="cofactor">
    <cofactor evidence="2">
        <name>heme b</name>
        <dbReference type="ChEBI" id="CHEBI:60344"/>
    </cofactor>
</comment>
<evidence type="ECO:0000256" key="11">
    <source>
        <dbReference type="ARBA" id="ARBA00023128"/>
    </source>
</evidence>
<comment type="subunit">
    <text evidence="4">Homotetramer.</text>
</comment>
<dbReference type="InterPro" id="IPR001199">
    <property type="entry name" value="Cyt_B5-like_heme/steroid-bd"/>
</dbReference>
<feature type="region of interest" description="Disordered" evidence="17">
    <location>
        <begin position="20"/>
        <end position="42"/>
    </location>
</feature>
<evidence type="ECO:0000256" key="4">
    <source>
        <dbReference type="ARBA" id="ARBA00011881"/>
    </source>
</evidence>
<evidence type="ECO:0000256" key="9">
    <source>
        <dbReference type="ARBA" id="ARBA00023002"/>
    </source>
</evidence>
<dbReference type="InterPro" id="IPR018506">
    <property type="entry name" value="Cyt_B5_heme-BS"/>
</dbReference>
<dbReference type="SUPFAM" id="SSF55856">
    <property type="entry name" value="Cytochrome b5-like heme/steroid binding domain"/>
    <property type="match status" value="1"/>
</dbReference>
<dbReference type="RefSeq" id="XP_019018477.1">
    <property type="nucleotide sequence ID" value="XM_019160769.1"/>
</dbReference>
<evidence type="ECO:0000259" key="18">
    <source>
        <dbReference type="PROSITE" id="PS50255"/>
    </source>
</evidence>
<dbReference type="InterPro" id="IPR013785">
    <property type="entry name" value="Aldolase_TIM"/>
</dbReference>
<proteinExistence type="inferred from homology"/>
<dbReference type="GO" id="GO:0005758">
    <property type="term" value="C:mitochondrial intermembrane space"/>
    <property type="evidence" value="ECO:0007669"/>
    <property type="project" value="UniProtKB-SubCell"/>
</dbReference>
<dbReference type="InterPro" id="IPR037396">
    <property type="entry name" value="FMN_HAD"/>
</dbReference>
<dbReference type="Pfam" id="PF00173">
    <property type="entry name" value="Cyt-b5"/>
    <property type="match status" value="1"/>
</dbReference>
<dbReference type="SMART" id="SM01117">
    <property type="entry name" value="Cyt-b5"/>
    <property type="match status" value="1"/>
</dbReference>
<dbReference type="AlphaFoldDB" id="A0A1E3NML2"/>
<evidence type="ECO:0000256" key="6">
    <source>
        <dbReference type="ARBA" id="ARBA00022630"/>
    </source>
</evidence>
<organism evidence="20 21">
    <name type="scientific">Pichia membranifaciens NRRL Y-2026</name>
    <dbReference type="NCBI Taxonomy" id="763406"/>
    <lineage>
        <taxon>Eukaryota</taxon>
        <taxon>Fungi</taxon>
        <taxon>Dikarya</taxon>
        <taxon>Ascomycota</taxon>
        <taxon>Saccharomycotina</taxon>
        <taxon>Pichiomycetes</taxon>
        <taxon>Pichiales</taxon>
        <taxon>Pichiaceae</taxon>
        <taxon>Pichia</taxon>
    </lineage>
</organism>
<dbReference type="Pfam" id="PF01070">
    <property type="entry name" value="FMN_dh"/>
    <property type="match status" value="1"/>
</dbReference>
<feature type="domain" description="FMN hydroxy acid dehydrogenase" evidence="19">
    <location>
        <begin position="180"/>
        <end position="544"/>
    </location>
</feature>
<keyword evidence="6" id="KW-0285">Flavoprotein</keyword>
<evidence type="ECO:0000256" key="10">
    <source>
        <dbReference type="ARBA" id="ARBA00023004"/>
    </source>
</evidence>
<keyword evidence="7" id="KW-0288">FMN</keyword>
<evidence type="ECO:0000256" key="8">
    <source>
        <dbReference type="ARBA" id="ARBA00022723"/>
    </source>
</evidence>
<dbReference type="Gene3D" id="3.20.20.70">
    <property type="entry name" value="Aldolase class I"/>
    <property type="match status" value="1"/>
</dbReference>
<sequence length="569" mass="62956">MLRSQFRNVLRNVKPFHAGGKRSVASSTLSSSSTHSKQQSRSSRVLAASVASVTAAAASYFLVQPSLANDEAATASSNRKIPVEEFVKHNTADDCWITVNGNVYDLTDFIDMHPGGTTPLIQNAGHDATVLYNKIHPKGTIENFLPKEKQLGVLVGEAPKIEIIIDDKEKHRLELLEHLPALSRIQNIYDFEYIASRVLTEQAWNYYSCGAEDEITMRENHYAYQRIYFRPKCCVNVQDVDTSTTLLGSKSSVPFYVSAAASAKLGHDDGECSIARGAGKEGVIQMISSFSSYSLDEIAESRIPGATQWFQLYVNEDKDVVKRTIKKAEDLGMKAIFVTVDAANRGNREKDIRMRITEDHDELDEDHSVRAGSTSGAMPSFIDKRLTWDEVKDIIGLTKLPVMLKGVQRTEDIEKAIDIGCQGVVLSNHGGRQLDTAPPPIEVMAESVPILKAKGKLDPNFNIFVDGGVRRGTDILKALAIGGKDCKVAVGLGRPFLYANTGYGEKGVRKAIQILREEMKADMRMLGVTNLNELDESCIDTRRLVGRDAVNNVFNNNYYPMSQIKFKNE</sequence>
<evidence type="ECO:0000259" key="19">
    <source>
        <dbReference type="PROSITE" id="PS51349"/>
    </source>
</evidence>
<name>A0A1E3NML2_9ASCO</name>
<evidence type="ECO:0000256" key="7">
    <source>
        <dbReference type="ARBA" id="ARBA00022643"/>
    </source>
</evidence>
<dbReference type="InterPro" id="IPR037458">
    <property type="entry name" value="L-MDH/L-LDH_FMN-bd"/>
</dbReference>
<dbReference type="PROSITE" id="PS00557">
    <property type="entry name" value="FMN_HYDROXY_ACID_DH_1"/>
    <property type="match status" value="1"/>
</dbReference>
<evidence type="ECO:0000313" key="21">
    <source>
        <dbReference type="Proteomes" id="UP000094455"/>
    </source>
</evidence>
<dbReference type="InterPro" id="IPR036400">
    <property type="entry name" value="Cyt_B5-like_heme/steroid_sf"/>
</dbReference>
<dbReference type="EMBL" id="KV454002">
    <property type="protein sequence ID" value="ODQ47364.1"/>
    <property type="molecule type" value="Genomic_DNA"/>
</dbReference>
<dbReference type="PROSITE" id="PS00191">
    <property type="entry name" value="CYTOCHROME_B5_1"/>
    <property type="match status" value="1"/>
</dbReference>
<dbReference type="InterPro" id="IPR008259">
    <property type="entry name" value="FMN_hydac_DH_AS"/>
</dbReference>
<keyword evidence="10" id="KW-0408">Iron</keyword>
<dbReference type="InterPro" id="IPR000262">
    <property type="entry name" value="FMN-dep_DH"/>
</dbReference>
<comment type="similarity">
    <text evidence="13">In the C-terminal section; belongs to the FMN-dependent alpha-hydroxy acid dehydrogenase family.</text>
</comment>
<feature type="compositionally biased region" description="Low complexity" evidence="17">
    <location>
        <begin position="21"/>
        <end position="42"/>
    </location>
</feature>
<dbReference type="FunFam" id="3.20.20.70:FF:000062">
    <property type="entry name" value="Cytochrome b2, mitochondrial, putative"/>
    <property type="match status" value="1"/>
</dbReference>
<dbReference type="EC" id="1.1.2.3" evidence="15"/>